<proteinExistence type="predicted"/>
<dbReference type="Proteomes" id="UP000307756">
    <property type="component" value="Unassembled WGS sequence"/>
</dbReference>
<organism evidence="1 2">
    <name type="scientific">Robertmurraya kyonggiensis</name>
    <dbReference type="NCBI Taxonomy" id="1037680"/>
    <lineage>
        <taxon>Bacteria</taxon>
        <taxon>Bacillati</taxon>
        <taxon>Bacillota</taxon>
        <taxon>Bacilli</taxon>
        <taxon>Bacillales</taxon>
        <taxon>Bacillaceae</taxon>
        <taxon>Robertmurraya</taxon>
    </lineage>
</organism>
<sequence>MKFIKKLLFVFIVLMFVGSNSIYANELIISPTTDNGGVTLNAGTKPSLKDLGNSTPSMGDMKMMGSSIASSVARSAGYKDVHAFKKAHVSGKTDTNVSHWDMYEVTGKVGRGDVFLVYKTRTSVMINTYENRYGYYPTWP</sequence>
<protein>
    <submittedName>
        <fullName evidence="1">Uncharacterized protein</fullName>
    </submittedName>
</protein>
<gene>
    <name evidence="1" type="ORF">FA727_18585</name>
</gene>
<reference evidence="1 2" key="1">
    <citation type="journal article" date="2011" name="J. Microbiol.">
        <title>Bacillus kyonggiensis sp. nov., isolated from soil of a lettuce field.</title>
        <authorList>
            <person name="Dong K."/>
            <person name="Lee S."/>
        </authorList>
    </citation>
    <scope>NUCLEOTIDE SEQUENCE [LARGE SCALE GENOMIC DNA]</scope>
    <source>
        <strain evidence="1 2">NB22</strain>
    </source>
</reference>
<keyword evidence="2" id="KW-1185">Reference proteome</keyword>
<comment type="caution">
    <text evidence="1">The sequence shown here is derived from an EMBL/GenBank/DDBJ whole genome shotgun (WGS) entry which is preliminary data.</text>
</comment>
<dbReference type="AlphaFoldDB" id="A0A4U1CZU0"/>
<dbReference type="RefSeq" id="WP_136833039.1">
    <property type="nucleotide sequence ID" value="NZ_SWBM01000005.1"/>
</dbReference>
<accession>A0A4U1CZU0</accession>
<evidence type="ECO:0000313" key="1">
    <source>
        <dbReference type="EMBL" id="TKC15432.1"/>
    </source>
</evidence>
<name>A0A4U1CZU0_9BACI</name>
<evidence type="ECO:0000313" key="2">
    <source>
        <dbReference type="Proteomes" id="UP000307756"/>
    </source>
</evidence>
<dbReference type="EMBL" id="SWBM01000005">
    <property type="protein sequence ID" value="TKC15432.1"/>
    <property type="molecule type" value="Genomic_DNA"/>
</dbReference>